<reference evidence="4 5" key="1">
    <citation type="submission" date="2019-08" db="EMBL/GenBank/DDBJ databases">
        <title>Draft genome sequences of two oriental melons (Cucumis melo L. var makuwa).</title>
        <authorList>
            <person name="Kwon S.-Y."/>
        </authorList>
    </citation>
    <scope>NUCLEOTIDE SEQUENCE [LARGE SCALE GENOMIC DNA]</scope>
    <source>
        <strain evidence="5">cv. Chang Bougi</strain>
        <strain evidence="4">cv. SW 3</strain>
        <tissue evidence="2">Leaf</tissue>
    </source>
</reference>
<evidence type="ECO:0000313" key="5">
    <source>
        <dbReference type="Proteomes" id="UP000321947"/>
    </source>
</evidence>
<dbReference type="AlphaFoldDB" id="A0A5A7SY26"/>
<proteinExistence type="predicted"/>
<dbReference type="Proteomes" id="UP000321393">
    <property type="component" value="Unassembled WGS sequence"/>
</dbReference>
<evidence type="ECO:0000256" key="1">
    <source>
        <dbReference type="SAM" id="MobiDB-lite"/>
    </source>
</evidence>
<accession>A0A5A7SY26</accession>
<gene>
    <name evidence="3" type="ORF">E5676_scaffold86G00250</name>
    <name evidence="2" type="ORF">E6C27_scaffold338G00120</name>
</gene>
<feature type="region of interest" description="Disordered" evidence="1">
    <location>
        <begin position="165"/>
        <end position="189"/>
    </location>
</feature>
<dbReference type="Proteomes" id="UP000321947">
    <property type="component" value="Unassembled WGS sequence"/>
</dbReference>
<dbReference type="OrthoDB" id="1934862at2759"/>
<evidence type="ECO:0000313" key="3">
    <source>
        <dbReference type="EMBL" id="TYK27607.1"/>
    </source>
</evidence>
<dbReference type="EMBL" id="SSTD01002671">
    <property type="protein sequence ID" value="TYK27607.1"/>
    <property type="molecule type" value="Genomic_DNA"/>
</dbReference>
<dbReference type="EMBL" id="SSTE01019758">
    <property type="protein sequence ID" value="KAA0036112.1"/>
    <property type="molecule type" value="Genomic_DNA"/>
</dbReference>
<comment type="caution">
    <text evidence="2">The sequence shown here is derived from an EMBL/GenBank/DDBJ whole genome shotgun (WGS) entry which is preliminary data.</text>
</comment>
<evidence type="ECO:0000313" key="4">
    <source>
        <dbReference type="Proteomes" id="UP000321393"/>
    </source>
</evidence>
<sequence length="230" mass="26155">MSPIDQGHRACDREPGEFISQSLFIDSISLSFQSSLQTLLDSEKVTTQESTLCAPFLVVKEESDSVWWSESFMEELRSHHRKRKGPAKEFLRTTWSPSKVIKEDRLPLPLGGVDLILGIHWRRTLGVTKVDWKNFTLTIGVGEERYEGKLKEKRDDYSGVRDGRRVRGEVSEGQGESDTGVDCKPDSTKKKDEIERLMAKMLQAGPSHPWTLCQTGSISQEKEWELAFLP</sequence>
<protein>
    <submittedName>
        <fullName evidence="2">Uncharacterized protein</fullName>
    </submittedName>
</protein>
<organism evidence="2 4">
    <name type="scientific">Cucumis melo var. makuwa</name>
    <name type="common">Oriental melon</name>
    <dbReference type="NCBI Taxonomy" id="1194695"/>
    <lineage>
        <taxon>Eukaryota</taxon>
        <taxon>Viridiplantae</taxon>
        <taxon>Streptophyta</taxon>
        <taxon>Embryophyta</taxon>
        <taxon>Tracheophyta</taxon>
        <taxon>Spermatophyta</taxon>
        <taxon>Magnoliopsida</taxon>
        <taxon>eudicotyledons</taxon>
        <taxon>Gunneridae</taxon>
        <taxon>Pentapetalae</taxon>
        <taxon>rosids</taxon>
        <taxon>fabids</taxon>
        <taxon>Cucurbitales</taxon>
        <taxon>Cucurbitaceae</taxon>
        <taxon>Benincaseae</taxon>
        <taxon>Cucumis</taxon>
    </lineage>
</organism>
<evidence type="ECO:0000313" key="2">
    <source>
        <dbReference type="EMBL" id="KAA0036112.1"/>
    </source>
</evidence>
<name>A0A5A7SY26_CUCMM</name>